<comment type="cofactor">
    <cofactor evidence="5">
        <name>Zn(2+)</name>
        <dbReference type="ChEBI" id="CHEBI:29105"/>
    </cofactor>
    <text evidence="5">Binds 2 Zn(2+) ions per subunit.</text>
</comment>
<dbReference type="PIRSF" id="PIRSF033318">
    <property type="entry name" value="Formald_GSH"/>
    <property type="match status" value="1"/>
</dbReference>
<dbReference type="PANTHER" id="PTHR33337:SF40">
    <property type="entry name" value="CENP-V_GFA DOMAIN-CONTAINING PROTEIN-RELATED"/>
    <property type="match status" value="1"/>
</dbReference>
<dbReference type="UniPathway" id="UPA00562">
    <property type="reaction ID" value="UER00621"/>
</dbReference>
<keyword evidence="4 5" id="KW-0456">Lyase</keyword>
<dbReference type="NCBIfam" id="NF003829">
    <property type="entry name" value="PRK05417.1"/>
    <property type="match status" value="1"/>
</dbReference>
<accession>A0A6A7AVX5</accession>
<dbReference type="GO" id="GO:0046294">
    <property type="term" value="P:formaldehyde catabolic process"/>
    <property type="evidence" value="ECO:0007669"/>
    <property type="project" value="UniProtKB-UniRule"/>
</dbReference>
<feature type="binding site" evidence="5">
    <location>
        <position position="97"/>
    </location>
    <ligand>
        <name>Zn(2+)</name>
        <dbReference type="ChEBI" id="CHEBI:29105"/>
        <label>1</label>
        <note>structural</note>
    </ligand>
</feature>
<keyword evidence="2 5" id="KW-0479">Metal-binding</keyword>
<feature type="domain" description="CENP-V/GFA" evidence="6">
    <location>
        <begin position="19"/>
        <end position="165"/>
    </location>
</feature>
<sequence length="190" mass="20381">MLSLHPAIDNGVTKGNPNFSGGKLYCHCPSNKVEVTLGGNVAFNHACGCSKCWKPKGALFALIGVIPKDQVSVTANGDKITVVDKSAVIQRNACKDCGVHLFGRIHVDSAFTGLDFVHVELSDKQGWQEPQFAGFVNSIIEQGFDPSGMEAVRSKFKSVGLETYDVLNPTLMDMIATHTAKKSGKLSSKL</sequence>
<comment type="similarity">
    <text evidence="1 5">Belongs to the Gfa family.</text>
</comment>
<evidence type="ECO:0000256" key="3">
    <source>
        <dbReference type="ARBA" id="ARBA00022833"/>
    </source>
</evidence>
<proteinExistence type="inferred from homology"/>
<dbReference type="InterPro" id="IPR014185">
    <property type="entry name" value="Formald_GSH"/>
</dbReference>
<comment type="catalytic activity">
    <reaction evidence="5">
        <text>S-(hydroxymethyl)glutathione = glutathione + formaldehyde</text>
        <dbReference type="Rhea" id="RHEA:22488"/>
        <dbReference type="ChEBI" id="CHEBI:16842"/>
        <dbReference type="ChEBI" id="CHEBI:57925"/>
        <dbReference type="ChEBI" id="CHEBI:58758"/>
        <dbReference type="EC" id="4.4.1.22"/>
    </reaction>
</comment>
<dbReference type="Gene3D" id="3.90.1590.10">
    <property type="entry name" value="glutathione-dependent formaldehyde- activating enzyme (gfa)"/>
    <property type="match status" value="1"/>
</dbReference>
<evidence type="ECO:0000259" key="6">
    <source>
        <dbReference type="PROSITE" id="PS51891"/>
    </source>
</evidence>
<feature type="binding site" evidence="5">
    <location>
        <position position="94"/>
    </location>
    <ligand>
        <name>Zn(2+)</name>
        <dbReference type="ChEBI" id="CHEBI:29105"/>
        <label>1</label>
        <note>structural</note>
    </ligand>
</feature>
<feature type="binding site" evidence="5">
    <location>
        <position position="47"/>
    </location>
    <ligand>
        <name>Zn(2+)</name>
        <dbReference type="ChEBI" id="CHEBI:29105"/>
        <label>2</label>
        <note>catalytic</note>
    </ligand>
</feature>
<evidence type="ECO:0000256" key="1">
    <source>
        <dbReference type="ARBA" id="ARBA00005495"/>
    </source>
</evidence>
<feature type="binding site" evidence="5">
    <location>
        <position position="28"/>
    </location>
    <ligand>
        <name>Zn(2+)</name>
        <dbReference type="ChEBI" id="CHEBI:29105"/>
        <label>1</label>
        <note>structural</note>
    </ligand>
</feature>
<dbReference type="EC" id="4.4.1.22" evidence="5"/>
<dbReference type="HAMAP" id="MF_00723">
    <property type="entry name" value="Formald_GSH"/>
    <property type="match status" value="1"/>
</dbReference>
<evidence type="ECO:0000256" key="4">
    <source>
        <dbReference type="ARBA" id="ARBA00023239"/>
    </source>
</evidence>
<dbReference type="AlphaFoldDB" id="A0A6A7AVX5"/>
<organism evidence="7 8">
    <name type="scientific">Plenodomus tracheiphilus IPT5</name>
    <dbReference type="NCBI Taxonomy" id="1408161"/>
    <lineage>
        <taxon>Eukaryota</taxon>
        <taxon>Fungi</taxon>
        <taxon>Dikarya</taxon>
        <taxon>Ascomycota</taxon>
        <taxon>Pezizomycotina</taxon>
        <taxon>Dothideomycetes</taxon>
        <taxon>Pleosporomycetidae</taxon>
        <taxon>Pleosporales</taxon>
        <taxon>Pleosporineae</taxon>
        <taxon>Leptosphaeriaceae</taxon>
        <taxon>Plenodomus</taxon>
    </lineage>
</organism>
<evidence type="ECO:0000313" key="7">
    <source>
        <dbReference type="EMBL" id="KAF2847451.1"/>
    </source>
</evidence>
<dbReference type="GO" id="GO:0051907">
    <property type="term" value="F:S-(hydroxymethyl)glutathione synthase activity"/>
    <property type="evidence" value="ECO:0007669"/>
    <property type="project" value="UniProtKB-UniRule"/>
</dbReference>
<comment type="function">
    <text evidence="5">Catalyzes the condensation of formaldehyde and glutathione to S-hydroxymethylglutathione.</text>
</comment>
<dbReference type="EMBL" id="MU006325">
    <property type="protein sequence ID" value="KAF2847451.1"/>
    <property type="molecule type" value="Genomic_DNA"/>
</dbReference>
<feature type="binding site" evidence="5">
    <location>
        <position position="52"/>
    </location>
    <ligand>
        <name>Zn(2+)</name>
        <dbReference type="ChEBI" id="CHEBI:29105"/>
        <label>2</label>
        <note>catalytic</note>
    </ligand>
</feature>
<evidence type="ECO:0000256" key="2">
    <source>
        <dbReference type="ARBA" id="ARBA00022723"/>
    </source>
</evidence>
<name>A0A6A7AVX5_9PLEO</name>
<keyword evidence="3 5" id="KW-0862">Zinc</keyword>
<reference evidence="7" key="1">
    <citation type="submission" date="2020-01" db="EMBL/GenBank/DDBJ databases">
        <authorList>
            <consortium name="DOE Joint Genome Institute"/>
            <person name="Haridas S."/>
            <person name="Albert R."/>
            <person name="Binder M."/>
            <person name="Bloem J."/>
            <person name="Labutti K."/>
            <person name="Salamov A."/>
            <person name="Andreopoulos B."/>
            <person name="Baker S.E."/>
            <person name="Barry K."/>
            <person name="Bills G."/>
            <person name="Bluhm B.H."/>
            <person name="Cannon C."/>
            <person name="Castanera R."/>
            <person name="Culley D.E."/>
            <person name="Daum C."/>
            <person name="Ezra D."/>
            <person name="Gonzalez J.B."/>
            <person name="Henrissat B."/>
            <person name="Kuo A."/>
            <person name="Liang C."/>
            <person name="Lipzen A."/>
            <person name="Lutzoni F."/>
            <person name="Magnuson J."/>
            <person name="Mondo S."/>
            <person name="Nolan M."/>
            <person name="Ohm R."/>
            <person name="Pangilinan J."/>
            <person name="Park H.-J."/>
            <person name="Ramirez L."/>
            <person name="Alfaro M."/>
            <person name="Sun H."/>
            <person name="Tritt A."/>
            <person name="Yoshinaga Y."/>
            <person name="Zwiers L.-H."/>
            <person name="Turgeon B.G."/>
            <person name="Goodwin S.B."/>
            <person name="Spatafora J.W."/>
            <person name="Crous P.W."/>
            <person name="Grigoriev I.V."/>
        </authorList>
    </citation>
    <scope>NUCLEOTIDE SEQUENCE</scope>
    <source>
        <strain evidence="7">IPT5</strain>
    </source>
</reference>
<dbReference type="SUPFAM" id="SSF51316">
    <property type="entry name" value="Mss4-like"/>
    <property type="match status" value="1"/>
</dbReference>
<feature type="binding site" evidence="5">
    <location>
        <position position="26"/>
    </location>
    <ligand>
        <name>Zn(2+)</name>
        <dbReference type="ChEBI" id="CHEBI:29105"/>
        <label>1</label>
        <note>structural</note>
    </ligand>
</feature>
<protein>
    <recommendedName>
        <fullName evidence="5">Putative glutathione-dependent formaldehyde-activating enzyme</fullName>
        <ecNumber evidence="5">4.4.1.22</ecNumber>
    </recommendedName>
    <alternativeName>
        <fullName evidence="5">S-(hydroxymethyl)glutathione synthase</fullName>
    </alternativeName>
</protein>
<dbReference type="Proteomes" id="UP000799423">
    <property type="component" value="Unassembled WGS sequence"/>
</dbReference>
<dbReference type="InterPro" id="IPR006913">
    <property type="entry name" value="CENP-V/GFA"/>
</dbReference>
<dbReference type="PANTHER" id="PTHR33337">
    <property type="entry name" value="GFA DOMAIN-CONTAINING PROTEIN"/>
    <property type="match status" value="1"/>
</dbReference>
<comment type="pathway">
    <text evidence="5">One-carbon metabolism; formaldehyde degradation; formate from formaldehyde (glutathione route): step 1/3.</text>
</comment>
<gene>
    <name evidence="7" type="ORF">T440DRAFT_470968</name>
</gene>
<keyword evidence="8" id="KW-1185">Reference proteome</keyword>
<evidence type="ECO:0000313" key="8">
    <source>
        <dbReference type="Proteomes" id="UP000799423"/>
    </source>
</evidence>
<evidence type="ECO:0000256" key="5">
    <source>
        <dbReference type="HAMAP-Rule" id="MF_03142"/>
    </source>
</evidence>
<dbReference type="OrthoDB" id="3446116at2759"/>
<dbReference type="NCBIfam" id="TIGR02820">
    <property type="entry name" value="formald_GSH"/>
    <property type="match status" value="1"/>
</dbReference>
<dbReference type="GO" id="GO:0008270">
    <property type="term" value="F:zinc ion binding"/>
    <property type="evidence" value="ECO:0007669"/>
    <property type="project" value="UniProtKB-UniRule"/>
</dbReference>
<dbReference type="PROSITE" id="PS51891">
    <property type="entry name" value="CENP_V_GFA"/>
    <property type="match status" value="1"/>
</dbReference>
<dbReference type="Pfam" id="PF04828">
    <property type="entry name" value="GFA"/>
    <property type="match status" value="1"/>
</dbReference>
<feature type="binding site" evidence="5">
    <location>
        <position position="49"/>
    </location>
    <ligand>
        <name>Zn(2+)</name>
        <dbReference type="ChEBI" id="CHEBI:29105"/>
        <label>2</label>
        <note>catalytic</note>
    </ligand>
</feature>
<dbReference type="InterPro" id="IPR011057">
    <property type="entry name" value="Mss4-like_sf"/>
</dbReference>